<feature type="transmembrane region" description="Helical" evidence="1">
    <location>
        <begin position="139"/>
        <end position="158"/>
    </location>
</feature>
<dbReference type="RefSeq" id="WP_002088174.1">
    <property type="nucleotide sequence ID" value="NZ_AHNR02000041.1"/>
</dbReference>
<sequence>MEIKLGVNFNMLLSVSTGILHLIFGIYVFRLKSYQKAQKYFLFLSLHLSLWLLIQGFRTLLPIEYRNLALNLNFIPMSFAPFTLYVLCTKFEYSEKPIPFWAYCIAFIGLCYFSFNCISERMATLKDPENFIYDINANYHFFVLYLVFWMVLSIRAVTRKMLVCRGDFKVRLFFVLIGAVLSLHSTVIFTYFLPLLGIFKPSLSSIGLLVSCILWGIGILHFDAFEIKSDIIKGEYVPWINRVASIGFLRLLAKMDPMRFIQKNLKAKTAITKQILIQDYNLASNAGELSLEKRARILSKKFGRYFK</sequence>
<keyword evidence="1" id="KW-0812">Transmembrane</keyword>
<feature type="transmembrane region" description="Helical" evidence="1">
    <location>
        <begin position="205"/>
        <end position="225"/>
    </location>
</feature>
<dbReference type="InterPro" id="IPR031621">
    <property type="entry name" value="HisKA_7TM"/>
</dbReference>
<accession>A0A0E2DGA1</accession>
<reference evidence="3 4" key="1">
    <citation type="submission" date="2012-10" db="EMBL/GenBank/DDBJ databases">
        <authorList>
            <person name="Harkins D.M."/>
            <person name="Durkin A.S."/>
            <person name="Brinkac L.M."/>
            <person name="Haft D.H."/>
            <person name="Selengut J.D."/>
            <person name="Sanka R."/>
            <person name="DePew J."/>
            <person name="Purushe J."/>
            <person name="Chanthongthip A."/>
            <person name="Lattana O."/>
            <person name="Phetsouvanh R."/>
            <person name="Newton P.N."/>
            <person name="Vinetz J.M."/>
            <person name="Sutton G.G."/>
            <person name="Nierman W.C."/>
            <person name="Fouts D.E."/>
        </authorList>
    </citation>
    <scope>NUCLEOTIDE SEQUENCE [LARGE SCALE GENOMIC DNA]</scope>
    <source>
        <strain evidence="3 4">UI 12758</strain>
    </source>
</reference>
<feature type="domain" description="Histidine kinase N-terminal 7TM region" evidence="2">
    <location>
        <begin position="16"/>
        <end position="227"/>
    </location>
</feature>
<dbReference type="Pfam" id="PF16927">
    <property type="entry name" value="HisKA_7TM"/>
    <property type="match status" value="1"/>
</dbReference>
<organism evidence="3 4">
    <name type="scientific">Leptospira interrogans str. UI 12758</name>
    <dbReference type="NCBI Taxonomy" id="1049938"/>
    <lineage>
        <taxon>Bacteria</taxon>
        <taxon>Pseudomonadati</taxon>
        <taxon>Spirochaetota</taxon>
        <taxon>Spirochaetia</taxon>
        <taxon>Leptospirales</taxon>
        <taxon>Leptospiraceae</taxon>
        <taxon>Leptospira</taxon>
    </lineage>
</organism>
<feature type="transmembrane region" description="Helical" evidence="1">
    <location>
        <begin position="170"/>
        <end position="193"/>
    </location>
</feature>
<feature type="transmembrane region" description="Helical" evidence="1">
    <location>
        <begin position="69"/>
        <end position="88"/>
    </location>
</feature>
<dbReference type="EMBL" id="AHNR02000041">
    <property type="protein sequence ID" value="EKR54677.1"/>
    <property type="molecule type" value="Genomic_DNA"/>
</dbReference>
<gene>
    <name evidence="3" type="ORF">LEP1GSC105_1484</name>
</gene>
<keyword evidence="1" id="KW-0472">Membrane</keyword>
<evidence type="ECO:0000256" key="1">
    <source>
        <dbReference type="SAM" id="Phobius"/>
    </source>
</evidence>
<proteinExistence type="predicted"/>
<keyword evidence="1" id="KW-1133">Transmembrane helix</keyword>
<evidence type="ECO:0000313" key="4">
    <source>
        <dbReference type="Proteomes" id="UP000001340"/>
    </source>
</evidence>
<dbReference type="NCBIfam" id="NF047679">
    <property type="entry name" value="LIC10906_fam"/>
    <property type="match status" value="1"/>
</dbReference>
<feature type="transmembrane region" description="Helical" evidence="1">
    <location>
        <begin position="100"/>
        <end position="119"/>
    </location>
</feature>
<feature type="transmembrane region" description="Helical" evidence="1">
    <location>
        <begin position="40"/>
        <end position="57"/>
    </location>
</feature>
<dbReference type="AlphaFoldDB" id="A0A0E2DGA1"/>
<comment type="caution">
    <text evidence="3">The sequence shown here is derived from an EMBL/GenBank/DDBJ whole genome shotgun (WGS) entry which is preliminary data.</text>
</comment>
<name>A0A0E2DGA1_LEPIR</name>
<evidence type="ECO:0000313" key="3">
    <source>
        <dbReference type="EMBL" id="EKR54677.1"/>
    </source>
</evidence>
<protein>
    <submittedName>
        <fullName evidence="3">Putative membrane protein</fullName>
    </submittedName>
</protein>
<dbReference type="Proteomes" id="UP000001340">
    <property type="component" value="Unassembled WGS sequence"/>
</dbReference>
<feature type="transmembrane region" description="Helical" evidence="1">
    <location>
        <begin position="6"/>
        <end position="28"/>
    </location>
</feature>
<evidence type="ECO:0000259" key="2">
    <source>
        <dbReference type="Pfam" id="PF16927"/>
    </source>
</evidence>